<feature type="chain" id="PRO_5026202841" evidence="2">
    <location>
        <begin position="37"/>
        <end position="477"/>
    </location>
</feature>
<feature type="signal peptide" evidence="2">
    <location>
        <begin position="1"/>
        <end position="36"/>
    </location>
</feature>
<evidence type="ECO:0000256" key="1">
    <source>
        <dbReference type="SAM" id="MobiDB-lite"/>
    </source>
</evidence>
<feature type="region of interest" description="Disordered" evidence="1">
    <location>
        <begin position="279"/>
        <end position="365"/>
    </location>
</feature>
<feature type="region of interest" description="Disordered" evidence="1">
    <location>
        <begin position="251"/>
        <end position="270"/>
    </location>
</feature>
<accession>A0A6I3KT28</accession>
<sequence>MGTPLTANGRVSVMRLARRSLVTAALLAVFAASAMAAPPRIRADADNTVPRCVTPKRLMAFIKTRNSNLDPRFADIASYYKKHGEIWRVRWDYAFFQMAVETNFLTYRTGNGSWGDVNPKQNNFAGLGTTGGGVPGDSYPDVTTGVLAQIQHLVVYSGERIDEPVGARTRLKQDDILTTMTSKKGRTTFADLARRWAADRHYGASIEWVANNFRQSFCTGPDPVEDAESKPTPPKPQKRTAPKQELARAANLGGPQPVNAPEAPAGPPVRTIWSAADGATVPDAPREPHVEAPVAPSHAVEDAPLPSRKPSPQAEAADEVVAEQVIQTGEEPTPPAQMSEAAPTPPSPPSTEPTSAQAPPAQERVAFAFAAGMGTALAKPGAPTAAATPAGCRVSTASYGGKKALLVRSEAQTEVRYTVLTVLEGFEKSMLANYLKAHAPGGTSVGEFANKDAALAKARELCPRAAGTPKGEGASAG</sequence>
<dbReference type="Proteomes" id="UP000440694">
    <property type="component" value="Unassembled WGS sequence"/>
</dbReference>
<keyword evidence="4" id="KW-1185">Reference proteome</keyword>
<feature type="region of interest" description="Disordered" evidence="1">
    <location>
        <begin position="219"/>
        <end position="246"/>
    </location>
</feature>
<keyword evidence="2" id="KW-0732">Signal</keyword>
<reference evidence="3 4" key="1">
    <citation type="submission" date="2019-11" db="EMBL/GenBank/DDBJ databases">
        <title>Identification of a novel strain.</title>
        <authorList>
            <person name="Xu Q."/>
            <person name="Wang G."/>
        </authorList>
    </citation>
    <scope>NUCLEOTIDE SEQUENCE [LARGE SCALE GENOMIC DNA]</scope>
    <source>
        <strain evidence="4">xq</strain>
    </source>
</reference>
<protein>
    <submittedName>
        <fullName evidence="3">Uncharacterized protein</fullName>
    </submittedName>
</protein>
<evidence type="ECO:0000313" key="4">
    <source>
        <dbReference type="Proteomes" id="UP000440694"/>
    </source>
</evidence>
<organism evidence="3 4">
    <name type="scientific">Hyphomicrobium album</name>
    <dbReference type="NCBI Taxonomy" id="2665159"/>
    <lineage>
        <taxon>Bacteria</taxon>
        <taxon>Pseudomonadati</taxon>
        <taxon>Pseudomonadota</taxon>
        <taxon>Alphaproteobacteria</taxon>
        <taxon>Hyphomicrobiales</taxon>
        <taxon>Hyphomicrobiaceae</taxon>
        <taxon>Hyphomicrobium</taxon>
    </lineage>
</organism>
<comment type="caution">
    <text evidence="3">The sequence shown here is derived from an EMBL/GenBank/DDBJ whole genome shotgun (WGS) entry which is preliminary data.</text>
</comment>
<feature type="compositionally biased region" description="Low complexity" evidence="1">
    <location>
        <begin position="352"/>
        <end position="363"/>
    </location>
</feature>
<dbReference type="EMBL" id="WMBQ01000002">
    <property type="protein sequence ID" value="MTD95871.1"/>
    <property type="molecule type" value="Genomic_DNA"/>
</dbReference>
<name>A0A6I3KT28_9HYPH</name>
<dbReference type="AlphaFoldDB" id="A0A6I3KT28"/>
<evidence type="ECO:0000256" key="2">
    <source>
        <dbReference type="SAM" id="SignalP"/>
    </source>
</evidence>
<proteinExistence type="predicted"/>
<gene>
    <name evidence="3" type="ORF">GIW81_16150</name>
</gene>
<evidence type="ECO:0000313" key="3">
    <source>
        <dbReference type="EMBL" id="MTD95871.1"/>
    </source>
</evidence>